<evidence type="ECO:0000313" key="9">
    <source>
        <dbReference type="Proteomes" id="UP000034034"/>
    </source>
</evidence>
<keyword evidence="4 8" id="KW-0808">Transferase</keyword>
<dbReference type="InterPro" id="IPR043148">
    <property type="entry name" value="TagF_C"/>
</dbReference>
<dbReference type="InterPro" id="IPR051612">
    <property type="entry name" value="Teichoic_Acid_Biosynth"/>
</dbReference>
<feature type="domain" description="Glycosyltransferase 2-like" evidence="7">
    <location>
        <begin position="11"/>
        <end position="137"/>
    </location>
</feature>
<dbReference type="EMBL" id="CP009922">
    <property type="protein sequence ID" value="AKG43160.1"/>
    <property type="molecule type" value="Genomic_DNA"/>
</dbReference>
<dbReference type="InterPro" id="IPR043149">
    <property type="entry name" value="TagF_N"/>
</dbReference>
<keyword evidence="9" id="KW-1185">Reference proteome</keyword>
<comment type="similarity">
    <text evidence="2">Belongs to the CDP-glycerol glycerophosphotransferase family.</text>
</comment>
<evidence type="ECO:0000256" key="6">
    <source>
        <dbReference type="ARBA" id="ARBA00023136"/>
    </source>
</evidence>
<dbReference type="PATRIC" id="fig|408015.6.peg.1812"/>
<accession>A0A0F7FSS4</accession>
<evidence type="ECO:0000259" key="7">
    <source>
        <dbReference type="Pfam" id="PF00535"/>
    </source>
</evidence>
<dbReference type="HOGENOM" id="CLU_003394_0_0_11"/>
<evidence type="ECO:0000256" key="5">
    <source>
        <dbReference type="ARBA" id="ARBA00022944"/>
    </source>
</evidence>
<dbReference type="PANTHER" id="PTHR37316:SF3">
    <property type="entry name" value="TEICHOIC ACID GLYCEROL-PHOSPHATE TRANSFERASE"/>
    <property type="match status" value="1"/>
</dbReference>
<keyword evidence="6" id="KW-0472">Membrane</keyword>
<evidence type="ECO:0000256" key="1">
    <source>
        <dbReference type="ARBA" id="ARBA00004202"/>
    </source>
</evidence>
<evidence type="ECO:0000256" key="2">
    <source>
        <dbReference type="ARBA" id="ARBA00010488"/>
    </source>
</evidence>
<keyword evidence="3" id="KW-1003">Cell membrane</keyword>
<dbReference type="Gene3D" id="3.40.50.12580">
    <property type="match status" value="1"/>
</dbReference>
<protein>
    <submittedName>
        <fullName evidence="8">Transferase</fullName>
    </submittedName>
</protein>
<dbReference type="GO" id="GO:0047355">
    <property type="term" value="F:CDP-glycerol glycerophosphotransferase activity"/>
    <property type="evidence" value="ECO:0007669"/>
    <property type="project" value="InterPro"/>
</dbReference>
<dbReference type="InterPro" id="IPR001173">
    <property type="entry name" value="Glyco_trans_2-like"/>
</dbReference>
<keyword evidence="5" id="KW-0777">Teichoic acid biosynthesis</keyword>
<sequence>MTDTTLTPDVTVVVITYNDAHRLPRAVHSVLRQTLRNLEVIIADDCSTDDTERVAGELAATDPRVRVLRLPENSGGCSAPRNAGIDAARAPYLMFLDSDDELPRHACKSLLLTAEATGVDFVTGEVTRVNEENGARALWYPELFDSDVRVVDGIARAPEFFTDHLSTNKLYRAAFIARHRLRFPTGMHYEDQLFTAKAFTLADRFAVVPWPVYTWYLAHDPGQLSISSSRHKMANVRDRVHAARLIDTFLTDSGNAALRPAKDTKFLRHDLRLYLGDLPFRDLEWIGEFTEVVSEYLSTGITPQARAELPREQRVCQYLLTAGRFEDAQAAARTLGRPLLAPPAVIRDGERTYWGDHLPDDPEALAELDITEWQLDAQPFTSRPVRHELTRVTTAGAKLRLGLRTYDPARLLADPDGITAELWLATSGEPLRVPFAYVPAGTDRYEADIEVDLRKVPMAAKGFKGRRHPVIALERLGLRRTDILLAPGDLPARRTRLAGHSIGVAVEERGAGRLELTWSRSGLLAGAEVIAPALGPVRRKTARVSRRLSGPRLKTWTYQELKRLPRDRDLVVFEALEGRGYADSPRYIYEELVRRGLPLNAVWSHAGDPSGFPPGVPLVRRGSWEYVRTLARARYWVDSHGFPAAYGKPRGTRYLQTWHGQAFKHMGFDIPELRFGSEDKQRQHREAVARWDLLIAPSEEFERTFVRANGYTGELLRCGLPRNDVLVRWREVEARDRAQAARVRLQIPDGRKVLLYAPTFRDGARGSGASLRVDLAQLAAGIGQEWTIVVRPHYYERFEVPREVAPVVRDGRGFPDINDLLLASDALLTDYSSVMFDYANLGRPVLLFADDYEHYRNSARGAYYDLAEIAPGPVLTETGELVEVVNDLDRVQKEHADRYAAFQNRFTTYETGGASWAVVERFFEGIA</sequence>
<comment type="subcellular location">
    <subcellularLocation>
        <location evidence="1">Cell membrane</location>
        <topology evidence="1">Peripheral membrane protein</topology>
    </subcellularLocation>
</comment>
<dbReference type="AlphaFoldDB" id="A0A0F7FSS4"/>
<dbReference type="GO" id="GO:0005886">
    <property type="term" value="C:plasma membrane"/>
    <property type="evidence" value="ECO:0007669"/>
    <property type="project" value="UniProtKB-SubCell"/>
</dbReference>
<dbReference type="SUPFAM" id="SSF53448">
    <property type="entry name" value="Nucleotide-diphospho-sugar transferases"/>
    <property type="match status" value="1"/>
</dbReference>
<dbReference type="Proteomes" id="UP000034034">
    <property type="component" value="Chromosome"/>
</dbReference>
<dbReference type="KEGG" id="sxi:SXIM_17760"/>
<reference evidence="8" key="1">
    <citation type="submission" date="2019-08" db="EMBL/GenBank/DDBJ databases">
        <title>Complete genome sequence of a mangrove-derived Streptomyces xiamenensis.</title>
        <authorList>
            <person name="Xu J."/>
        </authorList>
    </citation>
    <scope>NUCLEOTIDE SEQUENCE</scope>
    <source>
        <strain evidence="8">318</strain>
    </source>
</reference>
<dbReference type="InterPro" id="IPR007554">
    <property type="entry name" value="Glycerophosphate_synth"/>
</dbReference>
<dbReference type="GO" id="GO:0019350">
    <property type="term" value="P:teichoic acid biosynthetic process"/>
    <property type="evidence" value="ECO:0007669"/>
    <property type="project" value="UniProtKB-KW"/>
</dbReference>
<gene>
    <name evidence="8" type="ORF">SXIM_17760</name>
</gene>
<dbReference type="InterPro" id="IPR029044">
    <property type="entry name" value="Nucleotide-diphossugar_trans"/>
</dbReference>
<dbReference type="Pfam" id="PF04464">
    <property type="entry name" value="Glyphos_transf"/>
    <property type="match status" value="1"/>
</dbReference>
<organism evidence="8 9">
    <name type="scientific">Streptomyces xiamenensis</name>
    <dbReference type="NCBI Taxonomy" id="408015"/>
    <lineage>
        <taxon>Bacteria</taxon>
        <taxon>Bacillati</taxon>
        <taxon>Actinomycetota</taxon>
        <taxon>Actinomycetes</taxon>
        <taxon>Kitasatosporales</taxon>
        <taxon>Streptomycetaceae</taxon>
        <taxon>Streptomyces</taxon>
    </lineage>
</organism>
<dbReference type="Gene3D" id="3.40.50.11820">
    <property type="match status" value="1"/>
</dbReference>
<dbReference type="CDD" id="cd00761">
    <property type="entry name" value="Glyco_tranf_GTA_type"/>
    <property type="match status" value="1"/>
</dbReference>
<dbReference type="SUPFAM" id="SSF53756">
    <property type="entry name" value="UDP-Glycosyltransferase/glycogen phosphorylase"/>
    <property type="match status" value="1"/>
</dbReference>
<proteinExistence type="inferred from homology"/>
<dbReference type="Pfam" id="PF00535">
    <property type="entry name" value="Glycos_transf_2"/>
    <property type="match status" value="1"/>
</dbReference>
<name>A0A0F7FSS4_9ACTN</name>
<dbReference type="RefSeq" id="WP_046723532.1">
    <property type="nucleotide sequence ID" value="NZ_CP009922.3"/>
</dbReference>
<evidence type="ECO:0000256" key="4">
    <source>
        <dbReference type="ARBA" id="ARBA00022679"/>
    </source>
</evidence>
<evidence type="ECO:0000256" key="3">
    <source>
        <dbReference type="ARBA" id="ARBA00022475"/>
    </source>
</evidence>
<dbReference type="PANTHER" id="PTHR37316">
    <property type="entry name" value="TEICHOIC ACID GLYCEROL-PHOSPHATE PRIMASE"/>
    <property type="match status" value="1"/>
</dbReference>
<dbReference type="STRING" id="408015.SXIM_17760"/>
<evidence type="ECO:0000313" key="8">
    <source>
        <dbReference type="EMBL" id="AKG43160.1"/>
    </source>
</evidence>
<dbReference type="Gene3D" id="3.90.550.10">
    <property type="entry name" value="Spore Coat Polysaccharide Biosynthesis Protein SpsA, Chain A"/>
    <property type="match status" value="1"/>
</dbReference>